<dbReference type="AlphaFoldDB" id="A0A4V3DZD4"/>
<proteinExistence type="predicted"/>
<dbReference type="Proteomes" id="UP000295122">
    <property type="component" value="Unassembled WGS sequence"/>
</dbReference>
<dbReference type="OrthoDB" id="7475655at2"/>
<evidence type="ECO:0008006" key="3">
    <source>
        <dbReference type="Google" id="ProtNLM"/>
    </source>
</evidence>
<comment type="caution">
    <text evidence="1">The sequence shown here is derived from an EMBL/GenBank/DDBJ whole genome shotgun (WGS) entry which is preliminary data.</text>
</comment>
<accession>A0A4V3DZD4</accession>
<dbReference type="Gene3D" id="3.40.50.1390">
    <property type="entry name" value="Resolvase, N-terminal catalytic domain"/>
    <property type="match status" value="1"/>
</dbReference>
<protein>
    <recommendedName>
        <fullName evidence="3">Resolvase-like protein</fullName>
    </recommendedName>
</protein>
<dbReference type="RefSeq" id="WP_133767865.1">
    <property type="nucleotide sequence ID" value="NZ_SNZR01000002.1"/>
</dbReference>
<dbReference type="GO" id="GO:0003677">
    <property type="term" value="F:DNA binding"/>
    <property type="evidence" value="ECO:0007669"/>
    <property type="project" value="InterPro"/>
</dbReference>
<dbReference type="GO" id="GO:0000150">
    <property type="term" value="F:DNA strand exchange activity"/>
    <property type="evidence" value="ECO:0007669"/>
    <property type="project" value="InterPro"/>
</dbReference>
<reference evidence="1 2" key="1">
    <citation type="submission" date="2019-03" db="EMBL/GenBank/DDBJ databases">
        <title>Genomic Encyclopedia of Type Strains, Phase IV (KMG-IV): sequencing the most valuable type-strain genomes for metagenomic binning, comparative biology and taxonomic classification.</title>
        <authorList>
            <person name="Goeker M."/>
        </authorList>
    </citation>
    <scope>NUCLEOTIDE SEQUENCE [LARGE SCALE GENOMIC DNA]</scope>
    <source>
        <strain evidence="1 2">DSM 25903</strain>
    </source>
</reference>
<feature type="non-terminal residue" evidence="1">
    <location>
        <position position="51"/>
    </location>
</feature>
<sequence>MSDRGKTRLRCAIYTRKSSEEGLEQEFNSLDAQREACEAYIASQRHEGWML</sequence>
<evidence type="ECO:0000313" key="1">
    <source>
        <dbReference type="EMBL" id="TDR95697.1"/>
    </source>
</evidence>
<dbReference type="EMBL" id="SNZR01000002">
    <property type="protein sequence ID" value="TDR95697.1"/>
    <property type="molecule type" value="Genomic_DNA"/>
</dbReference>
<gene>
    <name evidence="1" type="ORF">EV668_0041</name>
</gene>
<keyword evidence="2" id="KW-1185">Reference proteome</keyword>
<name>A0A4V3DZD4_9HYPH</name>
<evidence type="ECO:0000313" key="2">
    <source>
        <dbReference type="Proteomes" id="UP000295122"/>
    </source>
</evidence>
<dbReference type="InterPro" id="IPR036162">
    <property type="entry name" value="Resolvase-like_N_sf"/>
</dbReference>
<organism evidence="1 2">
    <name type="scientific">Enterovirga rhinocerotis</name>
    <dbReference type="NCBI Taxonomy" id="1339210"/>
    <lineage>
        <taxon>Bacteria</taxon>
        <taxon>Pseudomonadati</taxon>
        <taxon>Pseudomonadota</taxon>
        <taxon>Alphaproteobacteria</taxon>
        <taxon>Hyphomicrobiales</taxon>
        <taxon>Methylobacteriaceae</taxon>
        <taxon>Enterovirga</taxon>
    </lineage>
</organism>